<protein>
    <submittedName>
        <fullName evidence="2 3">Uncharacterized protein</fullName>
    </submittedName>
</protein>
<reference evidence="2" key="2">
    <citation type="submission" date="2020-01" db="EMBL/GenBank/DDBJ databases">
        <authorList>
            <person name="Korhonen P.K.K."/>
            <person name="Guangxu M.G."/>
            <person name="Wang T.W."/>
            <person name="Stroehlein A.J.S."/>
            <person name="Young N.D."/>
            <person name="Ang C.-S.A."/>
            <person name="Fernando D.W.F."/>
            <person name="Lu H.L."/>
            <person name="Taylor S.T."/>
            <person name="Ehtesham M.E.M."/>
            <person name="Najaraj S.H.N."/>
            <person name="Harsha G.H.G."/>
            <person name="Madugundu A.M."/>
            <person name="Renuse S.R."/>
            <person name="Holt D.H."/>
            <person name="Pandey A.P."/>
            <person name="Papenfuss A.P."/>
            <person name="Gasser R.B.G."/>
            <person name="Fischer K.F."/>
        </authorList>
    </citation>
    <scope>NUCLEOTIDE SEQUENCE</scope>
    <source>
        <strain evidence="2">SSS_KF_BRIS2020</strain>
    </source>
</reference>
<dbReference type="EMBL" id="WVUK01000066">
    <property type="protein sequence ID" value="KAF7488312.1"/>
    <property type="molecule type" value="Genomic_DNA"/>
</dbReference>
<keyword evidence="1" id="KW-0472">Membrane</keyword>
<reference evidence="4" key="1">
    <citation type="journal article" date="2020" name="PLoS Negl. Trop. Dis.">
        <title>High-quality nuclear genome for Sarcoptes scabiei-A critical resource for a neglected parasite.</title>
        <authorList>
            <person name="Korhonen P.K."/>
            <person name="Gasser R.B."/>
            <person name="Ma G."/>
            <person name="Wang T."/>
            <person name="Stroehlein A.J."/>
            <person name="Young N.D."/>
            <person name="Ang C.S."/>
            <person name="Fernando D.D."/>
            <person name="Lu H.C."/>
            <person name="Taylor S."/>
            <person name="Reynolds S.L."/>
            <person name="Mofiz E."/>
            <person name="Najaraj S.H."/>
            <person name="Gowda H."/>
            <person name="Madugundu A."/>
            <person name="Renuse S."/>
            <person name="Holt D."/>
            <person name="Pandey A."/>
            <person name="Papenfuss A.T."/>
            <person name="Fischer K."/>
        </authorList>
    </citation>
    <scope>NUCLEOTIDE SEQUENCE [LARGE SCALE GENOMIC DNA]</scope>
</reference>
<dbReference type="EnsemblMetazoa" id="SSS_5125s_mrna">
    <property type="protein sequence ID" value="KAF7488312.1"/>
    <property type="gene ID" value="SSS_5125"/>
</dbReference>
<accession>A0A834R145</accession>
<proteinExistence type="predicted"/>
<keyword evidence="1" id="KW-1133">Transmembrane helix</keyword>
<evidence type="ECO:0000313" key="4">
    <source>
        <dbReference type="Proteomes" id="UP000070412"/>
    </source>
</evidence>
<dbReference type="AlphaFoldDB" id="A0A834R145"/>
<dbReference type="Proteomes" id="UP000070412">
    <property type="component" value="Unassembled WGS sequence"/>
</dbReference>
<evidence type="ECO:0000256" key="1">
    <source>
        <dbReference type="SAM" id="Phobius"/>
    </source>
</evidence>
<name>A0A834R145_SARSC</name>
<reference evidence="3" key="3">
    <citation type="submission" date="2022-06" db="UniProtKB">
        <authorList>
            <consortium name="EnsemblMetazoa"/>
        </authorList>
    </citation>
    <scope>IDENTIFICATION</scope>
</reference>
<gene>
    <name evidence="2" type="ORF">SSS_5125</name>
</gene>
<sequence>MSDRSNEIDQNNRPGLNKKSLFIVALIASILFNVWIQWNKPFEQRQAIGLEEIGQKIDTVRAKVKKLLDIQQKIQSNRFGNKKSEENIKSISIRKLLEMARKEKYEIFFTSNENKITEIIEVAKNIITIEFPSCQQDYHPNKFDIYRNCFRSLSIEFHNRLSMRFQSHWFTMIGRSHYSFMITTIQSKRNEYLFRIGEIFFQTIEYENLLTSSQIDEYIKQNKTKNVL</sequence>
<feature type="transmembrane region" description="Helical" evidence="1">
    <location>
        <begin position="21"/>
        <end position="38"/>
    </location>
</feature>
<dbReference type="OrthoDB" id="6506159at2759"/>
<organism evidence="2">
    <name type="scientific">Sarcoptes scabiei</name>
    <name type="common">Itch mite</name>
    <name type="synonym">Acarus scabiei</name>
    <dbReference type="NCBI Taxonomy" id="52283"/>
    <lineage>
        <taxon>Eukaryota</taxon>
        <taxon>Metazoa</taxon>
        <taxon>Ecdysozoa</taxon>
        <taxon>Arthropoda</taxon>
        <taxon>Chelicerata</taxon>
        <taxon>Arachnida</taxon>
        <taxon>Acari</taxon>
        <taxon>Acariformes</taxon>
        <taxon>Sarcoptiformes</taxon>
        <taxon>Astigmata</taxon>
        <taxon>Psoroptidia</taxon>
        <taxon>Sarcoptoidea</taxon>
        <taxon>Sarcoptidae</taxon>
        <taxon>Sarcoptinae</taxon>
        <taxon>Sarcoptes</taxon>
    </lineage>
</organism>
<evidence type="ECO:0000313" key="2">
    <source>
        <dbReference type="EMBL" id="KAF7488312.1"/>
    </source>
</evidence>
<evidence type="ECO:0000313" key="3">
    <source>
        <dbReference type="EnsemblMetazoa" id="KAF7488312.1"/>
    </source>
</evidence>
<keyword evidence="4" id="KW-1185">Reference proteome</keyword>
<keyword evidence="1" id="KW-0812">Transmembrane</keyword>